<dbReference type="GO" id="GO:0003677">
    <property type="term" value="F:DNA binding"/>
    <property type="evidence" value="ECO:0007669"/>
    <property type="project" value="InterPro"/>
</dbReference>
<reference evidence="3 4" key="1">
    <citation type="submission" date="2019-02" db="EMBL/GenBank/DDBJ databases">
        <title>Draft Genome Sequence of Streptomyces sp. AM-2504, identified by 16S rRNA comparative analysis as a Streptomyces Kasugaensis strain.</title>
        <authorList>
            <person name="Napolioni V."/>
            <person name="Giuliodori A.M."/>
            <person name="Spurio R."/>
            <person name="Fabbretti A."/>
        </authorList>
    </citation>
    <scope>NUCLEOTIDE SEQUENCE [LARGE SCALE GENOMIC DNA]</scope>
    <source>
        <strain evidence="3 4">AM-2504</strain>
    </source>
</reference>
<evidence type="ECO:0000259" key="1">
    <source>
        <dbReference type="Pfam" id="PF01609"/>
    </source>
</evidence>
<gene>
    <name evidence="3" type="ORF">EYS09_02360</name>
</gene>
<evidence type="ECO:0000259" key="2">
    <source>
        <dbReference type="Pfam" id="PF13340"/>
    </source>
</evidence>
<dbReference type="Pfam" id="PF01609">
    <property type="entry name" value="DDE_Tnp_1"/>
    <property type="match status" value="1"/>
</dbReference>
<dbReference type="EMBL" id="SIXH01000011">
    <property type="protein sequence ID" value="TBO61228.1"/>
    <property type="molecule type" value="Genomic_DNA"/>
</dbReference>
<dbReference type="Proteomes" id="UP000292452">
    <property type="component" value="Unassembled WGS sequence"/>
</dbReference>
<dbReference type="NCBIfam" id="NF033580">
    <property type="entry name" value="transpos_IS5_3"/>
    <property type="match status" value="1"/>
</dbReference>
<feature type="domain" description="Insertion element IS402-like" evidence="2">
    <location>
        <begin position="8"/>
        <end position="86"/>
    </location>
</feature>
<protein>
    <submittedName>
        <fullName evidence="3">IS5 family transposase</fullName>
    </submittedName>
</protein>
<evidence type="ECO:0000313" key="4">
    <source>
        <dbReference type="Proteomes" id="UP000292452"/>
    </source>
</evidence>
<dbReference type="AlphaFoldDB" id="A0A4Q9I0N8"/>
<dbReference type="GO" id="GO:0006313">
    <property type="term" value="P:DNA transposition"/>
    <property type="evidence" value="ECO:0007669"/>
    <property type="project" value="InterPro"/>
</dbReference>
<sequence>MPVLPSSITDPLWDQCQALLPKRAVAAHPLGCHRPRIPDRFVFDKLLARLVLGGTYQQHADHTCSATTVSARQDEWIANDLFERLHRLALKAYDEAIGLDLENLVVDGCIAKAAGGGQNTGRSPVDRGKSGLKRSVLVDGGGLPLGWVLAGANRDDSPLLRPTLEALRLFGFHPPPSITVHLDAGYDSQPTRALLEELGCAGRINPRGQFVPINHTHRWMIERTSSWHNNRGFKALAIVTDRRAVAQDAWVALASAVIVIRRLLRRAWTACRWDARPARRP</sequence>
<dbReference type="PANTHER" id="PTHR30007:SF0">
    <property type="entry name" value="TRANSPOSASE"/>
    <property type="match status" value="1"/>
</dbReference>
<dbReference type="InterPro" id="IPR002559">
    <property type="entry name" value="Transposase_11"/>
</dbReference>
<dbReference type="InterPro" id="IPR025161">
    <property type="entry name" value="IS402-like_dom"/>
</dbReference>
<dbReference type="PANTHER" id="PTHR30007">
    <property type="entry name" value="PHP DOMAIN PROTEIN"/>
    <property type="match status" value="1"/>
</dbReference>
<feature type="domain" description="Transposase IS4-like" evidence="1">
    <location>
        <begin position="104"/>
        <end position="254"/>
    </location>
</feature>
<dbReference type="Pfam" id="PF13340">
    <property type="entry name" value="DUF4096"/>
    <property type="match status" value="1"/>
</dbReference>
<name>A0A4Q9I0N8_STRKA</name>
<keyword evidence="4" id="KW-1185">Reference proteome</keyword>
<comment type="caution">
    <text evidence="3">The sequence shown here is derived from an EMBL/GenBank/DDBJ whole genome shotgun (WGS) entry which is preliminary data.</text>
</comment>
<organism evidence="3 4">
    <name type="scientific">Streptomyces kasugaensis</name>
    <dbReference type="NCBI Taxonomy" id="1946"/>
    <lineage>
        <taxon>Bacteria</taxon>
        <taxon>Bacillati</taxon>
        <taxon>Actinomycetota</taxon>
        <taxon>Actinomycetes</taxon>
        <taxon>Kitasatosporales</taxon>
        <taxon>Streptomycetaceae</taxon>
        <taxon>Streptomyces</taxon>
    </lineage>
</organism>
<evidence type="ECO:0000313" key="3">
    <source>
        <dbReference type="EMBL" id="TBO61228.1"/>
    </source>
</evidence>
<dbReference type="GO" id="GO:0004803">
    <property type="term" value="F:transposase activity"/>
    <property type="evidence" value="ECO:0007669"/>
    <property type="project" value="InterPro"/>
</dbReference>
<dbReference type="RefSeq" id="WP_131122004.1">
    <property type="nucleotide sequence ID" value="NZ_SIXH01000011.1"/>
</dbReference>
<accession>A0A4Q9I0N8</accession>
<proteinExistence type="predicted"/>